<dbReference type="InterPro" id="IPR055237">
    <property type="entry name" value="Cdc6_lid"/>
</dbReference>
<feature type="domain" description="Cdc6 C-terminal" evidence="6">
    <location>
        <begin position="302"/>
        <end position="384"/>
    </location>
</feature>
<comment type="similarity">
    <text evidence="1 5">Belongs to the CDC6/cdc18 family.</text>
</comment>
<dbReference type="Pfam" id="PF13191">
    <property type="entry name" value="AAA_16"/>
    <property type="match status" value="1"/>
</dbReference>
<gene>
    <name evidence="7" type="ORF">IPA_07020</name>
</gene>
<dbReference type="CDD" id="cd08768">
    <property type="entry name" value="Cdc6_C"/>
    <property type="match status" value="1"/>
</dbReference>
<dbReference type="InterPro" id="IPR041664">
    <property type="entry name" value="AAA_16"/>
</dbReference>
<accession>A0A977PKA1</accession>
<keyword evidence="4 5" id="KW-0067">ATP-binding</keyword>
<dbReference type="Pfam" id="PF22703">
    <property type="entry name" value="Cdc6_lid"/>
    <property type="match status" value="1"/>
</dbReference>
<keyword evidence="3 5" id="KW-0547">Nucleotide-binding</keyword>
<evidence type="ECO:0000259" key="6">
    <source>
        <dbReference type="SMART" id="SM01074"/>
    </source>
</evidence>
<dbReference type="KEGG" id="ipc:IPA_07020"/>
<dbReference type="PANTHER" id="PTHR10763">
    <property type="entry name" value="CELL DIVISION CONTROL PROTEIN 6-RELATED"/>
    <property type="match status" value="1"/>
</dbReference>
<dbReference type="InterPro" id="IPR014277">
    <property type="entry name" value="Orc1/Cdc6_arc"/>
</dbReference>
<evidence type="ECO:0000313" key="7">
    <source>
        <dbReference type="EMBL" id="UXD22651.1"/>
    </source>
</evidence>
<dbReference type="Proteomes" id="UP001063698">
    <property type="component" value="Chromosome"/>
</dbReference>
<dbReference type="AlphaFoldDB" id="A0A977PKA1"/>
<keyword evidence="2 5" id="KW-0235">DNA replication</keyword>
<dbReference type="EMBL" id="CP006868">
    <property type="protein sequence ID" value="UXD22651.1"/>
    <property type="molecule type" value="Genomic_DNA"/>
</dbReference>
<evidence type="ECO:0000256" key="3">
    <source>
        <dbReference type="ARBA" id="ARBA00022741"/>
    </source>
</evidence>
<dbReference type="NCBIfam" id="NF001623">
    <property type="entry name" value="PRK00411.1-1"/>
    <property type="match status" value="1"/>
</dbReference>
<dbReference type="Gene3D" id="1.10.10.10">
    <property type="entry name" value="Winged helix-like DNA-binding domain superfamily/Winged helix DNA-binding domain"/>
    <property type="match status" value="1"/>
</dbReference>
<dbReference type="SMART" id="SM01074">
    <property type="entry name" value="Cdc6_C"/>
    <property type="match status" value="1"/>
</dbReference>
<dbReference type="InterPro" id="IPR015163">
    <property type="entry name" value="Cdc6_C"/>
</dbReference>
<keyword evidence="8" id="KW-1185">Reference proteome</keyword>
<protein>
    <recommendedName>
        <fullName evidence="5">ORC1-type DNA replication protein</fullName>
    </recommendedName>
</protein>
<evidence type="ECO:0000256" key="2">
    <source>
        <dbReference type="ARBA" id="ARBA00022705"/>
    </source>
</evidence>
<evidence type="ECO:0000256" key="5">
    <source>
        <dbReference type="HAMAP-Rule" id="MF_01407"/>
    </source>
</evidence>
<feature type="binding site" evidence="5">
    <location>
        <position position="196"/>
    </location>
    <ligand>
        <name>ATP</name>
        <dbReference type="ChEBI" id="CHEBI:30616"/>
    </ligand>
</feature>
<sequence>MLDQSYVPEKMITREHKVEQLARYFLDFLDNPGSTYHPVLITGKQGVGKTHMTFRFFRDLKEAFVREHRKDLVMAYVNCHFRNRSLMQILRTVATSLRANVPTRGISADEVFNSIARILEKKDMYMLLVLDDFQYALHYDPQIASFIARIYEQTDELKKKRIQSIIIMDDASKLDMYTKDERVRSWKDRHIYMNPYKKEELRLILEDRREKAFYPDAVPDEVIDRISELLGIDTHPGYPISGSARSAIETLRLAGERAENRGDMFVTLEDVNYAWGELTKHGDIALISEALEGLTDHELLFLYSLASVLMAGNDPARIGLVEEEYRSLCELLGVEPRKHTQIYEYAKRLAEIGIIWRTTNNKGMRGRSSLLTIEYPLEPFRNRVAEILRRRGYEI</sequence>
<dbReference type="InterPro" id="IPR027417">
    <property type="entry name" value="P-loop_NTPase"/>
</dbReference>
<dbReference type="GO" id="GO:0005524">
    <property type="term" value="F:ATP binding"/>
    <property type="evidence" value="ECO:0007669"/>
    <property type="project" value="UniProtKB-UniRule"/>
</dbReference>
<dbReference type="SUPFAM" id="SSF52540">
    <property type="entry name" value="P-loop containing nucleoside triphosphate hydrolases"/>
    <property type="match status" value="1"/>
</dbReference>
<reference evidence="7" key="1">
    <citation type="submission" date="2013-11" db="EMBL/GenBank/DDBJ databases">
        <title>Comparative genomics of Ignicoccus.</title>
        <authorList>
            <person name="Podar M."/>
        </authorList>
    </citation>
    <scope>NUCLEOTIDE SEQUENCE</scope>
    <source>
        <strain evidence="7">DSM 13166</strain>
    </source>
</reference>
<dbReference type="PANTHER" id="PTHR10763:SF31">
    <property type="entry name" value="ORC1-TYPE DNA REPLICATION PROTEIN 2"/>
    <property type="match status" value="1"/>
</dbReference>
<organism evidence="7 8">
    <name type="scientific">Ignicoccus pacificus DSM 13166</name>
    <dbReference type="NCBI Taxonomy" id="940294"/>
    <lineage>
        <taxon>Archaea</taxon>
        <taxon>Thermoproteota</taxon>
        <taxon>Thermoprotei</taxon>
        <taxon>Desulfurococcales</taxon>
        <taxon>Desulfurococcaceae</taxon>
        <taxon>Ignicoccus</taxon>
    </lineage>
</organism>
<dbReference type="InterPro" id="IPR036388">
    <property type="entry name" value="WH-like_DNA-bd_sf"/>
</dbReference>
<evidence type="ECO:0000256" key="1">
    <source>
        <dbReference type="ARBA" id="ARBA00006184"/>
    </source>
</evidence>
<dbReference type="HAMAP" id="MF_01407">
    <property type="entry name" value="ORC1_type_DNA_replic_protein"/>
    <property type="match status" value="1"/>
</dbReference>
<dbReference type="GO" id="GO:0006260">
    <property type="term" value="P:DNA replication"/>
    <property type="evidence" value="ECO:0007669"/>
    <property type="project" value="UniProtKB-UniRule"/>
</dbReference>
<dbReference type="NCBIfam" id="TIGR02928">
    <property type="entry name" value="orc1/cdc6 family replication initiation protein"/>
    <property type="match status" value="1"/>
</dbReference>
<feature type="binding site" evidence="5">
    <location>
        <position position="208"/>
    </location>
    <ligand>
        <name>ATP</name>
        <dbReference type="ChEBI" id="CHEBI:30616"/>
    </ligand>
</feature>
<dbReference type="InterPro" id="IPR036390">
    <property type="entry name" value="WH_DNA-bd_sf"/>
</dbReference>
<comment type="function">
    <text evidence="5">Involved in regulation of DNA replication.</text>
</comment>
<dbReference type="Gene3D" id="1.10.8.60">
    <property type="match status" value="1"/>
</dbReference>
<evidence type="ECO:0000313" key="8">
    <source>
        <dbReference type="Proteomes" id="UP001063698"/>
    </source>
</evidence>
<dbReference type="SUPFAM" id="SSF46785">
    <property type="entry name" value="Winged helix' DNA-binding domain"/>
    <property type="match status" value="1"/>
</dbReference>
<dbReference type="InterPro" id="IPR050311">
    <property type="entry name" value="ORC1/CDC6"/>
</dbReference>
<dbReference type="Gene3D" id="3.40.50.300">
    <property type="entry name" value="P-loop containing nucleotide triphosphate hydrolases"/>
    <property type="match status" value="1"/>
</dbReference>
<feature type="binding site" evidence="5">
    <location>
        <begin position="47"/>
        <end position="51"/>
    </location>
    <ligand>
        <name>ATP</name>
        <dbReference type="ChEBI" id="CHEBI:30616"/>
    </ligand>
</feature>
<dbReference type="Pfam" id="PF09079">
    <property type="entry name" value="WHD_Cdc6"/>
    <property type="match status" value="1"/>
</dbReference>
<name>A0A977PKA1_9CREN</name>
<proteinExistence type="inferred from homology"/>
<evidence type="ECO:0000256" key="4">
    <source>
        <dbReference type="ARBA" id="ARBA00022840"/>
    </source>
</evidence>